<proteinExistence type="predicted"/>
<evidence type="ECO:0000313" key="2">
    <source>
        <dbReference type="Proteomes" id="UP001303160"/>
    </source>
</evidence>
<evidence type="ECO:0000313" key="1">
    <source>
        <dbReference type="EMBL" id="KAK4198336.1"/>
    </source>
</evidence>
<keyword evidence="2" id="KW-1185">Reference proteome</keyword>
<sequence>MSPEPRKSDRDIDAHKTSSGLYPPKILYHVCDRLSWNDGYAFTQKAGLMAGIHRSEAKEGQEYITSAALDSHLTPHSRIRTPFISLWDNWESVRADAEYRIRHPLVRFPTRKRRRHRGAVRIVVISYSKLVEAGLGACVFNLEGFLQSHEYAARMSVDFEEPYINPFEGIREKHKIDLREWLALPEIPPEVIIKVLGWHGPEKRIQTLSARGDRGTFYKRLMNLQKERARVLGKFVDAWSRRLGMSLSKNLPQLADDVFFGLVMVMSMSDPQWKFLSDRRVEKFRHQVIGCFRRLLEPGDWETLKDAESQRHLSQLVAFLLDKGVLYWDELEKSGIHTQPTDMYEWVIKDYQLLCEVTLEDDEEGGYPMYKPNAN</sequence>
<protein>
    <submittedName>
        <fullName evidence="1">Uncharacterized protein</fullName>
    </submittedName>
</protein>
<name>A0AAN7ARE1_9PEZI</name>
<dbReference type="AlphaFoldDB" id="A0AAN7ARE1"/>
<dbReference type="EMBL" id="MU863948">
    <property type="protein sequence ID" value="KAK4198336.1"/>
    <property type="molecule type" value="Genomic_DNA"/>
</dbReference>
<organism evidence="1 2">
    <name type="scientific">Triangularia verruculosa</name>
    <dbReference type="NCBI Taxonomy" id="2587418"/>
    <lineage>
        <taxon>Eukaryota</taxon>
        <taxon>Fungi</taxon>
        <taxon>Dikarya</taxon>
        <taxon>Ascomycota</taxon>
        <taxon>Pezizomycotina</taxon>
        <taxon>Sordariomycetes</taxon>
        <taxon>Sordariomycetidae</taxon>
        <taxon>Sordariales</taxon>
        <taxon>Podosporaceae</taxon>
        <taxon>Triangularia</taxon>
    </lineage>
</organism>
<reference evidence="1" key="2">
    <citation type="submission" date="2023-05" db="EMBL/GenBank/DDBJ databases">
        <authorList>
            <consortium name="Lawrence Berkeley National Laboratory"/>
            <person name="Steindorff A."/>
            <person name="Hensen N."/>
            <person name="Bonometti L."/>
            <person name="Westerberg I."/>
            <person name="Brannstrom I.O."/>
            <person name="Guillou S."/>
            <person name="Cros-Aarteil S."/>
            <person name="Calhoun S."/>
            <person name="Haridas S."/>
            <person name="Kuo A."/>
            <person name="Mondo S."/>
            <person name="Pangilinan J."/>
            <person name="Riley R."/>
            <person name="Labutti K."/>
            <person name="Andreopoulos B."/>
            <person name="Lipzen A."/>
            <person name="Chen C."/>
            <person name="Yanf M."/>
            <person name="Daum C."/>
            <person name="Ng V."/>
            <person name="Clum A."/>
            <person name="Ohm R."/>
            <person name="Martin F."/>
            <person name="Silar P."/>
            <person name="Natvig D."/>
            <person name="Lalanne C."/>
            <person name="Gautier V."/>
            <person name="Ament-Velasquez S.L."/>
            <person name="Kruys A."/>
            <person name="Hutchinson M.I."/>
            <person name="Powell A.J."/>
            <person name="Barry K."/>
            <person name="Miller A.N."/>
            <person name="Grigoriev I.V."/>
            <person name="Debuchy R."/>
            <person name="Gladieux P."/>
            <person name="Thoren M.H."/>
            <person name="Johannesson H."/>
        </authorList>
    </citation>
    <scope>NUCLEOTIDE SEQUENCE</scope>
    <source>
        <strain evidence="1">CBS 315.58</strain>
    </source>
</reference>
<gene>
    <name evidence="1" type="ORF">QBC40DRAFT_350329</name>
</gene>
<reference evidence="1" key="1">
    <citation type="journal article" date="2023" name="Mol. Phylogenet. Evol.">
        <title>Genome-scale phylogeny and comparative genomics of the fungal order Sordariales.</title>
        <authorList>
            <person name="Hensen N."/>
            <person name="Bonometti L."/>
            <person name="Westerberg I."/>
            <person name="Brannstrom I.O."/>
            <person name="Guillou S."/>
            <person name="Cros-Aarteil S."/>
            <person name="Calhoun S."/>
            <person name="Haridas S."/>
            <person name="Kuo A."/>
            <person name="Mondo S."/>
            <person name="Pangilinan J."/>
            <person name="Riley R."/>
            <person name="LaButti K."/>
            <person name="Andreopoulos B."/>
            <person name="Lipzen A."/>
            <person name="Chen C."/>
            <person name="Yan M."/>
            <person name="Daum C."/>
            <person name="Ng V."/>
            <person name="Clum A."/>
            <person name="Steindorff A."/>
            <person name="Ohm R.A."/>
            <person name="Martin F."/>
            <person name="Silar P."/>
            <person name="Natvig D.O."/>
            <person name="Lalanne C."/>
            <person name="Gautier V."/>
            <person name="Ament-Velasquez S.L."/>
            <person name="Kruys A."/>
            <person name="Hutchinson M.I."/>
            <person name="Powell A.J."/>
            <person name="Barry K."/>
            <person name="Miller A.N."/>
            <person name="Grigoriev I.V."/>
            <person name="Debuchy R."/>
            <person name="Gladieux P."/>
            <person name="Hiltunen Thoren M."/>
            <person name="Johannesson H."/>
        </authorList>
    </citation>
    <scope>NUCLEOTIDE SEQUENCE</scope>
    <source>
        <strain evidence="1">CBS 315.58</strain>
    </source>
</reference>
<accession>A0AAN7ARE1</accession>
<comment type="caution">
    <text evidence="1">The sequence shown here is derived from an EMBL/GenBank/DDBJ whole genome shotgun (WGS) entry which is preliminary data.</text>
</comment>
<dbReference type="Proteomes" id="UP001303160">
    <property type="component" value="Unassembled WGS sequence"/>
</dbReference>